<keyword evidence="1" id="KW-0472">Membrane</keyword>
<evidence type="ECO:0000256" key="1">
    <source>
        <dbReference type="SAM" id="Phobius"/>
    </source>
</evidence>
<keyword evidence="1" id="KW-0812">Transmembrane</keyword>
<evidence type="ECO:0000313" key="3">
    <source>
        <dbReference type="EMBL" id="WOO32526.1"/>
    </source>
</evidence>
<feature type="transmembrane region" description="Helical" evidence="1">
    <location>
        <begin position="53"/>
        <end position="75"/>
    </location>
</feature>
<reference evidence="3 4" key="1">
    <citation type="submission" date="2023-03" db="EMBL/GenBank/DDBJ databases">
        <title>Diaphorobacter basophil sp. nov., isolated from a sewage-treatment plant.</title>
        <authorList>
            <person name="Yang K."/>
        </authorList>
    </citation>
    <scope>NUCLEOTIDE SEQUENCE [LARGE SCALE GENOMIC DNA]</scope>
    <source>
        <strain evidence="3 4">Y-1</strain>
    </source>
</reference>
<sequence length="96" mass="10437">MYNTPHPLPPGDALEALARKRAGAKLGWFLHALVYAAVITGLTLLSLHQGRGWAIFPAAGWGAGLLIHGLAVWLVPPGGSLWQRLLERERAALQRR</sequence>
<protein>
    <submittedName>
        <fullName evidence="3">2TM domain-containing protein</fullName>
    </submittedName>
</protein>
<keyword evidence="4" id="KW-1185">Reference proteome</keyword>
<dbReference type="Proteomes" id="UP001303211">
    <property type="component" value="Chromosome"/>
</dbReference>
<accession>A0ABZ0J4H1</accession>
<proteinExistence type="predicted"/>
<feature type="domain" description="2TM" evidence="2">
    <location>
        <begin position="18"/>
        <end position="74"/>
    </location>
</feature>
<dbReference type="RefSeq" id="WP_317701985.1">
    <property type="nucleotide sequence ID" value="NZ_CP136921.1"/>
</dbReference>
<evidence type="ECO:0000259" key="2">
    <source>
        <dbReference type="Pfam" id="PF13239"/>
    </source>
</evidence>
<keyword evidence="1" id="KW-1133">Transmembrane helix</keyword>
<feature type="transmembrane region" description="Helical" evidence="1">
    <location>
        <begin position="28"/>
        <end position="47"/>
    </location>
</feature>
<evidence type="ECO:0000313" key="4">
    <source>
        <dbReference type="Proteomes" id="UP001303211"/>
    </source>
</evidence>
<dbReference type="InterPro" id="IPR025698">
    <property type="entry name" value="2TM_dom"/>
</dbReference>
<dbReference type="EMBL" id="CP136921">
    <property type="protein sequence ID" value="WOO32526.1"/>
    <property type="molecule type" value="Genomic_DNA"/>
</dbReference>
<dbReference type="Pfam" id="PF13239">
    <property type="entry name" value="2TM"/>
    <property type="match status" value="1"/>
</dbReference>
<name>A0ABZ0J4H1_9BURK</name>
<organism evidence="3 4">
    <name type="scientific">Diaphorobacter limosus</name>
    <dbReference type="NCBI Taxonomy" id="3036128"/>
    <lineage>
        <taxon>Bacteria</taxon>
        <taxon>Pseudomonadati</taxon>
        <taxon>Pseudomonadota</taxon>
        <taxon>Betaproteobacteria</taxon>
        <taxon>Burkholderiales</taxon>
        <taxon>Comamonadaceae</taxon>
        <taxon>Diaphorobacter</taxon>
    </lineage>
</organism>
<gene>
    <name evidence="3" type="ORF">P4826_19470</name>
</gene>